<gene>
    <name evidence="3" type="ORF">MU1_11760</name>
</gene>
<dbReference type="Pfam" id="PF07470">
    <property type="entry name" value="Glyco_hydro_88"/>
    <property type="match status" value="1"/>
</dbReference>
<dbReference type="RefSeq" id="WP_284237547.1">
    <property type="nucleotide sequence ID" value="NZ_BSSQ01000004.1"/>
</dbReference>
<protein>
    <submittedName>
        <fullName evidence="3">Glycosyl hydrolase family 88</fullName>
    </submittedName>
</protein>
<proteinExistence type="inferred from homology"/>
<reference evidence="3 4" key="1">
    <citation type="submission" date="2023-03" db="EMBL/GenBank/DDBJ databases">
        <title>Draft genome sequence of the bacteria which degrade cell wall of Tricholomamatutake.</title>
        <authorList>
            <person name="Konishi Y."/>
            <person name="Fukuta Y."/>
            <person name="Shirasaka N."/>
        </authorList>
    </citation>
    <scope>NUCLEOTIDE SEQUENCE [LARGE SCALE GENOMIC DNA]</scope>
    <source>
        <strain evidence="4">mu1</strain>
    </source>
</reference>
<dbReference type="PANTHER" id="PTHR36845:SF1">
    <property type="entry name" value="HYDROLASE, PUTATIVE (AFU_ORTHOLOGUE AFUA_7G05090)-RELATED"/>
    <property type="match status" value="1"/>
</dbReference>
<dbReference type="GO" id="GO:0016787">
    <property type="term" value="F:hydrolase activity"/>
    <property type="evidence" value="ECO:0007669"/>
    <property type="project" value="UniProtKB-KW"/>
</dbReference>
<sequence>MTINTTAATQLETAPWVNEAWNQTVQKVLRTSARIGAEFPHASQGGQYVLEATHWWTAGFWPGLLWLLHEGEGNADLPFRRIAEECELKLDEVLDGYDRLDHDIGFMWTLTSVINYKQYGGELSKRRALKAANYLMGRFNLKGNFIRAWNPWSAGEDNSGWAIIDCAMNVPLLQWATKETGDVRYKQVAEAHMETVRNHFIRKDGSVRHIVRFDPQTGEVAEYIGGQGYGPESAWSRGTAWAVYGLTLAAKHAGSQELLDTAKQVSHFFLSQLPEDSVPVWDFRAPEETKALRDSSAGACAACGLLLLSELVPSAEAAGYRSAGERILRSLYENYGAFGQDEEEGLILHGTSHYPERKNMDVPLIYGDYFFVEGLARLRGDVTIPWE</sequence>
<dbReference type="Proteomes" id="UP001157114">
    <property type="component" value="Unassembled WGS sequence"/>
</dbReference>
<evidence type="ECO:0000313" key="4">
    <source>
        <dbReference type="Proteomes" id="UP001157114"/>
    </source>
</evidence>
<dbReference type="InterPro" id="IPR010905">
    <property type="entry name" value="Glyco_hydro_88"/>
</dbReference>
<accession>A0ABQ6GCM1</accession>
<organism evidence="3 4">
    <name type="scientific">Paenibacillus glycanilyticus</name>
    <dbReference type="NCBI Taxonomy" id="126569"/>
    <lineage>
        <taxon>Bacteria</taxon>
        <taxon>Bacillati</taxon>
        <taxon>Bacillota</taxon>
        <taxon>Bacilli</taxon>
        <taxon>Bacillales</taxon>
        <taxon>Paenibacillaceae</taxon>
        <taxon>Paenibacillus</taxon>
    </lineage>
</organism>
<keyword evidence="4" id="KW-1185">Reference proteome</keyword>
<dbReference type="EMBL" id="BSSQ01000004">
    <property type="protein sequence ID" value="GLX66832.1"/>
    <property type="molecule type" value="Genomic_DNA"/>
</dbReference>
<dbReference type="SUPFAM" id="SSF48208">
    <property type="entry name" value="Six-hairpin glycosidases"/>
    <property type="match status" value="1"/>
</dbReference>
<comment type="caution">
    <text evidence="3">The sequence shown here is derived from an EMBL/GenBank/DDBJ whole genome shotgun (WGS) entry which is preliminary data.</text>
</comment>
<evidence type="ECO:0000256" key="2">
    <source>
        <dbReference type="ARBA" id="ARBA00038358"/>
    </source>
</evidence>
<dbReference type="InterPro" id="IPR012341">
    <property type="entry name" value="6hp_glycosidase-like_sf"/>
</dbReference>
<dbReference type="InterPro" id="IPR008928">
    <property type="entry name" value="6-hairpin_glycosidase_sf"/>
</dbReference>
<dbReference type="InterPro" id="IPR052369">
    <property type="entry name" value="UG_Glycosaminoglycan_Hydrolase"/>
</dbReference>
<dbReference type="PANTHER" id="PTHR36845">
    <property type="entry name" value="HYDROLASE, PUTATIVE (AFU_ORTHOLOGUE AFUA_7G05090)-RELATED"/>
    <property type="match status" value="1"/>
</dbReference>
<keyword evidence="1 3" id="KW-0378">Hydrolase</keyword>
<evidence type="ECO:0000256" key="1">
    <source>
        <dbReference type="ARBA" id="ARBA00022801"/>
    </source>
</evidence>
<comment type="similarity">
    <text evidence="2">Belongs to the glycosyl hydrolase 88 family.</text>
</comment>
<name>A0ABQ6GCM1_9BACL</name>
<evidence type="ECO:0000313" key="3">
    <source>
        <dbReference type="EMBL" id="GLX66832.1"/>
    </source>
</evidence>
<dbReference type="Gene3D" id="1.50.10.10">
    <property type="match status" value="1"/>
</dbReference>